<dbReference type="NCBIfam" id="TIGR00254">
    <property type="entry name" value="GGDEF"/>
    <property type="match status" value="1"/>
</dbReference>
<name>A0ABW4XSK2_9GAMM</name>
<accession>A0ABW4XSK2</accession>
<dbReference type="PANTHER" id="PTHR44757:SF2">
    <property type="entry name" value="BIOFILM ARCHITECTURE MAINTENANCE PROTEIN MBAA"/>
    <property type="match status" value="1"/>
</dbReference>
<gene>
    <name evidence="5" type="ORF">ACFSJ3_15805</name>
</gene>
<feature type="modified residue" description="4-aspartylphosphate" evidence="1">
    <location>
        <position position="55"/>
    </location>
</feature>
<dbReference type="SUPFAM" id="SSF141868">
    <property type="entry name" value="EAL domain-like"/>
    <property type="match status" value="1"/>
</dbReference>
<dbReference type="SUPFAM" id="SSF52172">
    <property type="entry name" value="CheY-like"/>
    <property type="match status" value="1"/>
</dbReference>
<evidence type="ECO:0000256" key="1">
    <source>
        <dbReference type="PROSITE-ProRule" id="PRU00169"/>
    </source>
</evidence>
<evidence type="ECO:0000259" key="3">
    <source>
        <dbReference type="PROSITE" id="PS50883"/>
    </source>
</evidence>
<dbReference type="InterPro" id="IPR052155">
    <property type="entry name" value="Biofilm_reg_signaling"/>
</dbReference>
<dbReference type="Pfam" id="PF00072">
    <property type="entry name" value="Response_reg"/>
    <property type="match status" value="1"/>
</dbReference>
<dbReference type="PROSITE" id="PS50883">
    <property type="entry name" value="EAL"/>
    <property type="match status" value="1"/>
</dbReference>
<dbReference type="Gene3D" id="3.20.20.450">
    <property type="entry name" value="EAL domain"/>
    <property type="match status" value="1"/>
</dbReference>
<dbReference type="CDD" id="cd01949">
    <property type="entry name" value="GGDEF"/>
    <property type="match status" value="1"/>
</dbReference>
<proteinExistence type="predicted"/>
<dbReference type="SMART" id="SM00267">
    <property type="entry name" value="GGDEF"/>
    <property type="match status" value="1"/>
</dbReference>
<evidence type="ECO:0000313" key="6">
    <source>
        <dbReference type="Proteomes" id="UP001597380"/>
    </source>
</evidence>
<dbReference type="EMBL" id="JBHUHT010000017">
    <property type="protein sequence ID" value="MFD2097463.1"/>
    <property type="molecule type" value="Genomic_DNA"/>
</dbReference>
<protein>
    <submittedName>
        <fullName evidence="5">EAL domain-containing protein</fullName>
    </submittedName>
</protein>
<evidence type="ECO:0000259" key="4">
    <source>
        <dbReference type="PROSITE" id="PS50887"/>
    </source>
</evidence>
<keyword evidence="1" id="KW-0597">Phosphoprotein</keyword>
<dbReference type="Pfam" id="PF00990">
    <property type="entry name" value="GGDEF"/>
    <property type="match status" value="2"/>
</dbReference>
<dbReference type="PROSITE" id="PS50110">
    <property type="entry name" value="RESPONSE_REGULATORY"/>
    <property type="match status" value="1"/>
</dbReference>
<dbReference type="InterPro" id="IPR011006">
    <property type="entry name" value="CheY-like_superfamily"/>
</dbReference>
<evidence type="ECO:0000259" key="2">
    <source>
        <dbReference type="PROSITE" id="PS50110"/>
    </source>
</evidence>
<feature type="domain" description="EAL" evidence="3">
    <location>
        <begin position="336"/>
        <end position="590"/>
    </location>
</feature>
<dbReference type="InterPro" id="IPR043128">
    <property type="entry name" value="Rev_trsase/Diguanyl_cyclase"/>
</dbReference>
<dbReference type="SMART" id="SM00448">
    <property type="entry name" value="REC"/>
    <property type="match status" value="1"/>
</dbReference>
<organism evidence="5 6">
    <name type="scientific">Corallincola platygyrae</name>
    <dbReference type="NCBI Taxonomy" id="1193278"/>
    <lineage>
        <taxon>Bacteria</taxon>
        <taxon>Pseudomonadati</taxon>
        <taxon>Pseudomonadota</taxon>
        <taxon>Gammaproteobacteria</taxon>
        <taxon>Alteromonadales</taxon>
        <taxon>Psychromonadaceae</taxon>
        <taxon>Corallincola</taxon>
    </lineage>
</organism>
<dbReference type="PANTHER" id="PTHR44757">
    <property type="entry name" value="DIGUANYLATE CYCLASE DGCP"/>
    <property type="match status" value="1"/>
</dbReference>
<dbReference type="Gene3D" id="3.30.70.270">
    <property type="match status" value="1"/>
</dbReference>
<feature type="domain" description="Response regulatory" evidence="2">
    <location>
        <begin position="6"/>
        <end position="122"/>
    </location>
</feature>
<dbReference type="PROSITE" id="PS50887">
    <property type="entry name" value="GGDEF"/>
    <property type="match status" value="1"/>
</dbReference>
<keyword evidence="6" id="KW-1185">Reference proteome</keyword>
<dbReference type="SUPFAM" id="SSF55073">
    <property type="entry name" value="Nucleotide cyclase"/>
    <property type="match status" value="1"/>
</dbReference>
<dbReference type="Proteomes" id="UP001597380">
    <property type="component" value="Unassembled WGS sequence"/>
</dbReference>
<dbReference type="InterPro" id="IPR035919">
    <property type="entry name" value="EAL_sf"/>
</dbReference>
<dbReference type="InterPro" id="IPR001633">
    <property type="entry name" value="EAL_dom"/>
</dbReference>
<sequence length="607" mass="68171">MSEKPVVLVCDDDITIRLMMRETLSREGIDVIEAGDGREALEKFQEHFPDMVLLDVSMPYLSGYEVCEHIRQETTGGDLPIVMVTSSDDISSINKAYESGATDFLAKPITWQILGQRVRYMLRASKAFRELKSNEERLKSNEEKLRYLAYYDELTDLPNRQMFNEYLARGISQAKRDKKKAALLFIDLDQFKRFNDTLGHAFGDKLLTKVSDQLKNTLRPNDYVSRNHGVSATNEELELARLGGDEFTICLTDVSHNADIARVANRVIESVSQPMLVDNYEVMVTPSIGIAVYPDDGEEIETLLKNADTAMYSAKDAGRGCFQFYSNEMNAKALQRLRMENELRKAIENQELRVLYQPKVDVEKREFIGVEALVRWENPERGMVSPAEFIPLAEESGLIIDIDHWVLKTACAQAVEWQQTLGIEIPVAVNVSALNFKQDDLVEQIQKALSMTGLPPSQLELEMTESVVMRDVEENTVRLNKLKAMGASISVDDFGTGYSSLSYLKRLPIDQVKIDRSFVRDIEESAEDRAIVNAIIAMATSLKLDVLAEGVETDEQTRLLKQAGCQRLQGFLYARPMPAEEAAALLKAGFNKLEAATATTPSEVCSA</sequence>
<dbReference type="InterPro" id="IPR029787">
    <property type="entry name" value="Nucleotide_cyclase"/>
</dbReference>
<dbReference type="InterPro" id="IPR001789">
    <property type="entry name" value="Sig_transdc_resp-reg_receiver"/>
</dbReference>
<dbReference type="Pfam" id="PF00563">
    <property type="entry name" value="EAL"/>
    <property type="match status" value="1"/>
</dbReference>
<evidence type="ECO:0000313" key="5">
    <source>
        <dbReference type="EMBL" id="MFD2097463.1"/>
    </source>
</evidence>
<dbReference type="SMART" id="SM00052">
    <property type="entry name" value="EAL"/>
    <property type="match status" value="1"/>
</dbReference>
<dbReference type="RefSeq" id="WP_345340624.1">
    <property type="nucleotide sequence ID" value="NZ_BAABLI010000015.1"/>
</dbReference>
<reference evidence="6" key="1">
    <citation type="journal article" date="2019" name="Int. J. Syst. Evol. Microbiol.">
        <title>The Global Catalogue of Microorganisms (GCM) 10K type strain sequencing project: providing services to taxonomists for standard genome sequencing and annotation.</title>
        <authorList>
            <consortium name="The Broad Institute Genomics Platform"/>
            <consortium name="The Broad Institute Genome Sequencing Center for Infectious Disease"/>
            <person name="Wu L."/>
            <person name="Ma J."/>
        </authorList>
    </citation>
    <scope>NUCLEOTIDE SEQUENCE [LARGE SCALE GENOMIC DNA]</scope>
    <source>
        <strain evidence="6">CGMCC 1.10992</strain>
    </source>
</reference>
<dbReference type="Gene3D" id="3.40.50.2300">
    <property type="match status" value="1"/>
</dbReference>
<dbReference type="CDD" id="cd01948">
    <property type="entry name" value="EAL"/>
    <property type="match status" value="1"/>
</dbReference>
<feature type="domain" description="GGDEF" evidence="4">
    <location>
        <begin position="179"/>
        <end position="327"/>
    </location>
</feature>
<dbReference type="InterPro" id="IPR000160">
    <property type="entry name" value="GGDEF_dom"/>
</dbReference>
<comment type="caution">
    <text evidence="5">The sequence shown here is derived from an EMBL/GenBank/DDBJ whole genome shotgun (WGS) entry which is preliminary data.</text>
</comment>